<evidence type="ECO:0000259" key="4">
    <source>
        <dbReference type="Pfam" id="PF00294"/>
    </source>
</evidence>
<protein>
    <recommendedName>
        <fullName evidence="4">Carbohydrate kinase PfkB domain-containing protein</fullName>
    </recommendedName>
</protein>
<evidence type="ECO:0000313" key="7">
    <source>
        <dbReference type="EMBL" id="CAF4436104.1"/>
    </source>
</evidence>
<dbReference type="InterPro" id="IPR011611">
    <property type="entry name" value="PfkB_dom"/>
</dbReference>
<evidence type="ECO:0000313" key="10">
    <source>
        <dbReference type="Proteomes" id="UP000663873"/>
    </source>
</evidence>
<dbReference type="Proteomes" id="UP000663851">
    <property type="component" value="Unassembled WGS sequence"/>
</dbReference>
<dbReference type="GO" id="GO:0006796">
    <property type="term" value="P:phosphate-containing compound metabolic process"/>
    <property type="evidence" value="ECO:0007669"/>
    <property type="project" value="UniProtKB-ARBA"/>
</dbReference>
<organism evidence="7 9">
    <name type="scientific">Rotaria socialis</name>
    <dbReference type="NCBI Taxonomy" id="392032"/>
    <lineage>
        <taxon>Eukaryota</taxon>
        <taxon>Metazoa</taxon>
        <taxon>Spiralia</taxon>
        <taxon>Gnathifera</taxon>
        <taxon>Rotifera</taxon>
        <taxon>Eurotatoria</taxon>
        <taxon>Bdelloidea</taxon>
        <taxon>Philodinida</taxon>
        <taxon>Philodinidae</taxon>
        <taxon>Rotaria</taxon>
    </lineage>
</organism>
<keyword evidence="3" id="KW-0418">Kinase</keyword>
<proteinExistence type="inferred from homology"/>
<dbReference type="Proteomes" id="UP000663825">
    <property type="component" value="Unassembled WGS sequence"/>
</dbReference>
<evidence type="ECO:0000256" key="2">
    <source>
        <dbReference type="ARBA" id="ARBA00022679"/>
    </source>
</evidence>
<comment type="similarity">
    <text evidence="1">Belongs to the carbohydrate kinase PfkB family.</text>
</comment>
<dbReference type="SUPFAM" id="SSF53613">
    <property type="entry name" value="Ribokinase-like"/>
    <property type="match status" value="1"/>
</dbReference>
<dbReference type="GO" id="GO:0016301">
    <property type="term" value="F:kinase activity"/>
    <property type="evidence" value="ECO:0007669"/>
    <property type="project" value="UniProtKB-KW"/>
</dbReference>
<name>A0A820RBD6_9BILA</name>
<dbReference type="AlphaFoldDB" id="A0A820RBD6"/>
<dbReference type="Gene3D" id="3.40.1190.20">
    <property type="match status" value="1"/>
</dbReference>
<evidence type="ECO:0000256" key="3">
    <source>
        <dbReference type="ARBA" id="ARBA00022777"/>
    </source>
</evidence>
<dbReference type="InterPro" id="IPR002173">
    <property type="entry name" value="Carboh/pur_kinase_PfkB_CS"/>
</dbReference>
<dbReference type="Proteomes" id="UP000663873">
    <property type="component" value="Unassembled WGS sequence"/>
</dbReference>
<keyword evidence="10" id="KW-1185">Reference proteome</keyword>
<evidence type="ECO:0000313" key="8">
    <source>
        <dbReference type="EMBL" id="CAF4462059.1"/>
    </source>
</evidence>
<dbReference type="PROSITE" id="PS00584">
    <property type="entry name" value="PFKB_KINASES_2"/>
    <property type="match status" value="1"/>
</dbReference>
<gene>
    <name evidence="7" type="ORF">HFQ381_LOCUS22748</name>
    <name evidence="6" type="ORF">LUA448_LOCUS17095</name>
    <name evidence="5" type="ORF">TIS948_LOCUS10373</name>
    <name evidence="8" type="ORF">UJA718_LOCUS23581</name>
</gene>
<dbReference type="InterPro" id="IPR029056">
    <property type="entry name" value="Ribokinase-like"/>
</dbReference>
<dbReference type="Pfam" id="PF00294">
    <property type="entry name" value="PfkB"/>
    <property type="match status" value="1"/>
</dbReference>
<dbReference type="Proteomes" id="UP000663833">
    <property type="component" value="Unassembled WGS sequence"/>
</dbReference>
<comment type="caution">
    <text evidence="7">The sequence shown here is derived from an EMBL/GenBank/DDBJ whole genome shotgun (WGS) entry which is preliminary data.</text>
</comment>
<dbReference type="EMBL" id="CAJOBO010002179">
    <property type="protein sequence ID" value="CAF4436104.1"/>
    <property type="molecule type" value="Genomic_DNA"/>
</dbReference>
<keyword evidence="2" id="KW-0808">Transferase</keyword>
<sequence>MGKLYCVYGLGAALLDIEFNVTENDLATMNIVKGAMTLVDQTRQNNLNKHFAGSLENATRTISGSIANSIIAIAQFGGRTFFSCKVGDDNNGRCYLDALQAAEVNFDIDGSLANGITGTCLVMITPDAERSLNTFLGANELLSEHSIIQNAIQNSDYLYFEAYLVTSESRLAAAIRASEIARQNGVKIALSLSDPEIVNQFRHSLRQILGNGVDLVFCNRCEALSWAQADDLEIAIDKLKEISHTFAITLGAQGALIYDGTEIHTIEPCEVQVVSTSGAGDMFAGAFLYGITKGFDFPTAGKLACVAAAAVVASYGPRLTKLEQQTILARWNRIQNE</sequence>
<evidence type="ECO:0000256" key="1">
    <source>
        <dbReference type="ARBA" id="ARBA00010688"/>
    </source>
</evidence>
<accession>A0A820RBD6</accession>
<dbReference type="CDD" id="cd01168">
    <property type="entry name" value="adenosine_kinase"/>
    <property type="match status" value="1"/>
</dbReference>
<dbReference type="EMBL" id="CAJNXB010001405">
    <property type="protein sequence ID" value="CAF3162873.1"/>
    <property type="molecule type" value="Genomic_DNA"/>
</dbReference>
<dbReference type="EMBL" id="CAJNYD010002148">
    <property type="protein sequence ID" value="CAF3395771.1"/>
    <property type="molecule type" value="Genomic_DNA"/>
</dbReference>
<dbReference type="InterPro" id="IPR052700">
    <property type="entry name" value="Carb_kinase_PfkB-like"/>
</dbReference>
<feature type="domain" description="Carbohydrate kinase PfkB" evidence="4">
    <location>
        <begin position="57"/>
        <end position="319"/>
    </location>
</feature>
<evidence type="ECO:0000313" key="9">
    <source>
        <dbReference type="Proteomes" id="UP000663851"/>
    </source>
</evidence>
<dbReference type="PANTHER" id="PTHR43320">
    <property type="entry name" value="SUGAR KINASE"/>
    <property type="match status" value="1"/>
</dbReference>
<reference evidence="7" key="1">
    <citation type="submission" date="2021-02" db="EMBL/GenBank/DDBJ databases">
        <authorList>
            <person name="Nowell W R."/>
        </authorList>
    </citation>
    <scope>NUCLEOTIDE SEQUENCE</scope>
</reference>
<evidence type="ECO:0000313" key="5">
    <source>
        <dbReference type="EMBL" id="CAF3162873.1"/>
    </source>
</evidence>
<evidence type="ECO:0000313" key="6">
    <source>
        <dbReference type="EMBL" id="CAF3395771.1"/>
    </source>
</evidence>
<dbReference type="PANTHER" id="PTHR43320:SF3">
    <property type="entry name" value="CARBOHYDRATE KINASE PFKB DOMAIN-CONTAINING PROTEIN"/>
    <property type="match status" value="1"/>
</dbReference>
<dbReference type="OrthoDB" id="415590at2759"/>
<dbReference type="EMBL" id="CAJOBP010005160">
    <property type="protein sequence ID" value="CAF4462059.1"/>
    <property type="molecule type" value="Genomic_DNA"/>
</dbReference>